<evidence type="ECO:0000256" key="4">
    <source>
        <dbReference type="RuleBase" id="RU000363"/>
    </source>
</evidence>
<dbReference type="Proteomes" id="UP001296104">
    <property type="component" value="Unassembled WGS sequence"/>
</dbReference>
<dbReference type="GO" id="GO:0016491">
    <property type="term" value="F:oxidoreductase activity"/>
    <property type="evidence" value="ECO:0007669"/>
    <property type="project" value="UniProtKB-KW"/>
</dbReference>
<dbReference type="Gene3D" id="3.40.50.720">
    <property type="entry name" value="NAD(P)-binding Rossmann-like Domain"/>
    <property type="match status" value="1"/>
</dbReference>
<protein>
    <recommendedName>
        <fullName evidence="7">NAD(P)-binding protein</fullName>
    </recommendedName>
</protein>
<keyword evidence="3" id="KW-0560">Oxidoreductase</keyword>
<evidence type="ECO:0000256" key="2">
    <source>
        <dbReference type="ARBA" id="ARBA00022857"/>
    </source>
</evidence>
<proteinExistence type="inferred from homology"/>
<gene>
    <name evidence="5" type="ORF">LECACI_7A004786</name>
</gene>
<dbReference type="PRINTS" id="PR00080">
    <property type="entry name" value="SDRFAMILY"/>
</dbReference>
<dbReference type="PRINTS" id="PR00081">
    <property type="entry name" value="GDHRDH"/>
</dbReference>
<evidence type="ECO:0000256" key="3">
    <source>
        <dbReference type="ARBA" id="ARBA00023002"/>
    </source>
</evidence>
<keyword evidence="2" id="KW-0521">NADP</keyword>
<evidence type="ECO:0000313" key="6">
    <source>
        <dbReference type="Proteomes" id="UP001296104"/>
    </source>
</evidence>
<dbReference type="InterPro" id="IPR036291">
    <property type="entry name" value="NAD(P)-bd_dom_sf"/>
</dbReference>
<dbReference type="AlphaFoldDB" id="A0AAI8YZE9"/>
<comment type="similarity">
    <text evidence="1 4">Belongs to the short-chain dehydrogenases/reductases (SDR) family.</text>
</comment>
<dbReference type="InterPro" id="IPR002347">
    <property type="entry name" value="SDR_fam"/>
</dbReference>
<name>A0AAI8YZE9_9PEZI</name>
<reference evidence="5" key="1">
    <citation type="submission" date="2023-11" db="EMBL/GenBank/DDBJ databases">
        <authorList>
            <person name="Alioto T."/>
            <person name="Alioto T."/>
            <person name="Gomez Garrido J."/>
        </authorList>
    </citation>
    <scope>NUCLEOTIDE SEQUENCE</scope>
</reference>
<keyword evidence="6" id="KW-1185">Reference proteome</keyword>
<dbReference type="EMBL" id="CAVMBE010000027">
    <property type="protein sequence ID" value="CAK4021574.1"/>
    <property type="molecule type" value="Genomic_DNA"/>
</dbReference>
<dbReference type="PANTHER" id="PTHR43963">
    <property type="entry name" value="CARBONYL REDUCTASE 1-RELATED"/>
    <property type="match status" value="1"/>
</dbReference>
<accession>A0AAI8YZE9</accession>
<evidence type="ECO:0000313" key="5">
    <source>
        <dbReference type="EMBL" id="CAK4021574.1"/>
    </source>
</evidence>
<dbReference type="SUPFAM" id="SSF51735">
    <property type="entry name" value="NAD(P)-binding Rossmann-fold domains"/>
    <property type="match status" value="1"/>
</dbReference>
<dbReference type="PANTHER" id="PTHR43963:SF6">
    <property type="entry name" value="CHAIN DEHYDROGENASE FAMILY PROTEIN, PUTATIVE (AFU_ORTHOLOGUE AFUA_3G15350)-RELATED"/>
    <property type="match status" value="1"/>
</dbReference>
<dbReference type="Pfam" id="PF00106">
    <property type="entry name" value="adh_short"/>
    <property type="match status" value="1"/>
</dbReference>
<evidence type="ECO:0000256" key="1">
    <source>
        <dbReference type="ARBA" id="ARBA00006484"/>
    </source>
</evidence>
<organism evidence="5 6">
    <name type="scientific">Lecanosticta acicola</name>
    <dbReference type="NCBI Taxonomy" id="111012"/>
    <lineage>
        <taxon>Eukaryota</taxon>
        <taxon>Fungi</taxon>
        <taxon>Dikarya</taxon>
        <taxon>Ascomycota</taxon>
        <taxon>Pezizomycotina</taxon>
        <taxon>Dothideomycetes</taxon>
        <taxon>Dothideomycetidae</taxon>
        <taxon>Mycosphaerellales</taxon>
        <taxon>Mycosphaerellaceae</taxon>
        <taxon>Lecanosticta</taxon>
    </lineage>
</organism>
<sequence>MSQPLVIIVTGANRGIGRAICEQILSRPNSPPLQLFATSRKGEDLNLDAGGGAKGEIVYPKLDISSRESIAALRDRIESETDGHVSVLVNNAGVNLDAPGSYGPENAKKTLDVNFRGTVEMCQAFLPFLSRAGNQGGGRIVNLASVASSIKAYSPEIQARIRDASDLKELEQLAREFESSVSTSTEQSTGFGPPGRSYSVSKALLRSATNLLARQNPSLLINSCCPGWISTDMGKLVGSRPPKTPQQGAQIPVRLAVDGDFNGVSGAYFANDSVRSKERGRVQEWDA</sequence>
<comment type="caution">
    <text evidence="5">The sequence shown here is derived from an EMBL/GenBank/DDBJ whole genome shotgun (WGS) entry which is preliminary data.</text>
</comment>
<evidence type="ECO:0008006" key="7">
    <source>
        <dbReference type="Google" id="ProtNLM"/>
    </source>
</evidence>